<dbReference type="Gene3D" id="2.60.120.10">
    <property type="entry name" value="Jelly Rolls"/>
    <property type="match status" value="1"/>
</dbReference>
<dbReference type="InterPro" id="IPR018060">
    <property type="entry name" value="HTH_AraC"/>
</dbReference>
<dbReference type="InterPro" id="IPR014710">
    <property type="entry name" value="RmlC-like_jellyroll"/>
</dbReference>
<dbReference type="RefSeq" id="WP_346335893.1">
    <property type="nucleotide sequence ID" value="NZ_JBBYXI010000001.1"/>
</dbReference>
<evidence type="ECO:0000256" key="1">
    <source>
        <dbReference type="ARBA" id="ARBA00023015"/>
    </source>
</evidence>
<dbReference type="InterPro" id="IPR050204">
    <property type="entry name" value="AraC_XylS_family_regulators"/>
</dbReference>
<evidence type="ECO:0000313" key="6">
    <source>
        <dbReference type="Proteomes" id="UP001418637"/>
    </source>
</evidence>
<evidence type="ECO:0000256" key="2">
    <source>
        <dbReference type="ARBA" id="ARBA00023125"/>
    </source>
</evidence>
<evidence type="ECO:0000256" key="3">
    <source>
        <dbReference type="ARBA" id="ARBA00023163"/>
    </source>
</evidence>
<dbReference type="SMART" id="SM00342">
    <property type="entry name" value="HTH_ARAC"/>
    <property type="match status" value="1"/>
</dbReference>
<dbReference type="Pfam" id="PF12833">
    <property type="entry name" value="HTH_18"/>
    <property type="match status" value="1"/>
</dbReference>
<dbReference type="PANTHER" id="PTHR46796:SF2">
    <property type="entry name" value="TRANSCRIPTIONAL REGULATORY PROTEIN"/>
    <property type="match status" value="1"/>
</dbReference>
<accession>A0ABV0BJD7</accession>
<proteinExistence type="predicted"/>
<dbReference type="Gene3D" id="1.10.10.60">
    <property type="entry name" value="Homeodomain-like"/>
    <property type="match status" value="1"/>
</dbReference>
<keyword evidence="3" id="KW-0804">Transcription</keyword>
<organism evidence="5 6">
    <name type="scientific">Hohaiivirga grylli</name>
    <dbReference type="NCBI Taxonomy" id="3133970"/>
    <lineage>
        <taxon>Bacteria</taxon>
        <taxon>Pseudomonadati</taxon>
        <taxon>Pseudomonadota</taxon>
        <taxon>Alphaproteobacteria</taxon>
        <taxon>Hyphomicrobiales</taxon>
        <taxon>Methylobacteriaceae</taxon>
        <taxon>Hohaiivirga</taxon>
    </lineage>
</organism>
<dbReference type="PROSITE" id="PS01124">
    <property type="entry name" value="HTH_ARAC_FAMILY_2"/>
    <property type="match status" value="1"/>
</dbReference>
<keyword evidence="1" id="KW-0805">Transcription regulation</keyword>
<gene>
    <name evidence="5" type="ORF">WJT86_02435</name>
</gene>
<keyword evidence="2" id="KW-0238">DNA-binding</keyword>
<dbReference type="PANTHER" id="PTHR46796">
    <property type="entry name" value="HTH-TYPE TRANSCRIPTIONAL ACTIVATOR RHAS-RELATED"/>
    <property type="match status" value="1"/>
</dbReference>
<dbReference type="SUPFAM" id="SSF51182">
    <property type="entry name" value="RmlC-like cupins"/>
    <property type="match status" value="1"/>
</dbReference>
<name>A0ABV0BJD7_9HYPH</name>
<dbReference type="SUPFAM" id="SSF46689">
    <property type="entry name" value="Homeodomain-like"/>
    <property type="match status" value="2"/>
</dbReference>
<evidence type="ECO:0000313" key="5">
    <source>
        <dbReference type="EMBL" id="MEN3929917.1"/>
    </source>
</evidence>
<dbReference type="EMBL" id="JBBYXI010000001">
    <property type="protein sequence ID" value="MEN3929917.1"/>
    <property type="molecule type" value="Genomic_DNA"/>
</dbReference>
<dbReference type="InterPro" id="IPR009057">
    <property type="entry name" value="Homeodomain-like_sf"/>
</dbReference>
<comment type="caution">
    <text evidence="5">The sequence shown here is derived from an EMBL/GenBank/DDBJ whole genome shotgun (WGS) entry which is preliminary data.</text>
</comment>
<dbReference type="InterPro" id="IPR011051">
    <property type="entry name" value="RmlC_Cupin_sf"/>
</dbReference>
<keyword evidence="6" id="KW-1185">Reference proteome</keyword>
<sequence>MGIQLNFKSYKGIRLSETHPFAQIVLALEGGLELEANGKGGRLDKGQGAFIAPGIRHSQQARDNNRFLVLDCDWSAIDAPLAEHLAQHIFISISPATRQLIGFAEALQQEETLPFDTLSSQWTQLLMTSLAGSVPYSRLARLATRIEASLDQPWTVQDMAEYACLSPSRLHAVFKTELNMSPQEWLTMARLRKAQYWLTHTNMPVAELSQRAGYSDQSALTRAMRHMTDETPAAYRRRQRELRSKIQEV</sequence>
<protein>
    <submittedName>
        <fullName evidence="5">AraC family transcriptional regulator</fullName>
    </submittedName>
</protein>
<dbReference type="Proteomes" id="UP001418637">
    <property type="component" value="Unassembled WGS sequence"/>
</dbReference>
<reference evidence="5 6" key="1">
    <citation type="submission" date="2024-04" db="EMBL/GenBank/DDBJ databases">
        <title>A novel species isolated from cricket.</title>
        <authorList>
            <person name="Wang H.-C."/>
        </authorList>
    </citation>
    <scope>NUCLEOTIDE SEQUENCE [LARGE SCALE GENOMIC DNA]</scope>
    <source>
        <strain evidence="5 6">WL0021</strain>
    </source>
</reference>
<feature type="domain" description="HTH araC/xylS-type" evidence="4">
    <location>
        <begin position="140"/>
        <end position="238"/>
    </location>
</feature>
<evidence type="ECO:0000259" key="4">
    <source>
        <dbReference type="PROSITE" id="PS01124"/>
    </source>
</evidence>